<feature type="coiled-coil region" evidence="1">
    <location>
        <begin position="339"/>
        <end position="384"/>
    </location>
</feature>
<dbReference type="PANTHER" id="PTHR45615">
    <property type="entry name" value="MYOSIN HEAVY CHAIN, NON-MUSCLE"/>
    <property type="match status" value="1"/>
</dbReference>
<feature type="region of interest" description="Disordered" evidence="2">
    <location>
        <begin position="690"/>
        <end position="739"/>
    </location>
</feature>
<feature type="region of interest" description="Disordered" evidence="2">
    <location>
        <begin position="606"/>
        <end position="664"/>
    </location>
</feature>
<name>A0A4V6DUR0_9PEZI</name>
<protein>
    <submittedName>
        <fullName evidence="3">Uncharacterized protein</fullName>
    </submittedName>
</protein>
<feature type="compositionally biased region" description="Low complexity" evidence="2">
    <location>
        <begin position="628"/>
        <end position="640"/>
    </location>
</feature>
<feature type="compositionally biased region" description="Low complexity" evidence="2">
    <location>
        <begin position="62"/>
        <end position="76"/>
    </location>
</feature>
<feature type="compositionally biased region" description="Polar residues" evidence="2">
    <location>
        <begin position="77"/>
        <end position="86"/>
    </location>
</feature>
<dbReference type="AlphaFoldDB" id="A0A4V6DUR0"/>
<dbReference type="Proteomes" id="UP000308133">
    <property type="component" value="Unassembled WGS sequence"/>
</dbReference>
<sequence>MAKGSFKSGPRYSKPLEHSAEYLLHHVMSTRHSISADNKRISRGYNGPNLCARPLSPRKPLLNHLTSSSSSLTNPSATVTSSSLTSQPLTNTSEYVLWRKALSSSRGGIMKEVIENNMCVKKFYAPLREVKNVIDGEHHNWLSTFFKRLGRDKKESVAYLEEIRNLKFHNAKLQTQLVFTASRSFSELKEAAKMVENNHQELKNTQQELKNTHQELEEVKAQLETANITSTNSSSQVQSLQQQLQEANQANQANQQLCSSKEYEVSELTSRLAEVENTKTALYESKAEIEKLRAELESVKNGKQQMESSKDSEIQYLQSQLQDQVAKAGDADQQSRSDVAELQRELHQVKGDNQRMYANGSSQLLALQEQLDSARSNAAQLDASLHQSTSKFKSLERQYNNDVEKMEHSDHELRIAKELLNTAQRALTTANEKVSFGLDKYYQNDLRNKDATIDRLQMELNEVERQRNDNMEDWENERAENQRLIDELKTLNQKLGEYVKKEDEELFADLVGNLSSIKVDTKPEPTRDEQIDALKTEVSDLKDDVRKLTAEKAKLDSDFHDEREEHSACFDELSKLRRYHHDVEYGFVPPPPVKVTFAERQVELDRQRAARLPSRSPVRHIANKHDQGGISKSSKSSKLSKGSRHSKGSGASNPTSTKALEKRQDACLRGLEQLGMGSLISPDGNIVLASVEADPDTASAEGMDTDAPPAGSHPVTSMEDVDSPRPRSSMALSPSPPPR</sequence>
<evidence type="ECO:0000313" key="4">
    <source>
        <dbReference type="Proteomes" id="UP000308133"/>
    </source>
</evidence>
<proteinExistence type="predicted"/>
<comment type="caution">
    <text evidence="3">The sequence shown here is derived from an EMBL/GenBank/DDBJ whole genome shotgun (WGS) entry which is preliminary data.</text>
</comment>
<feature type="coiled-coil region" evidence="1">
    <location>
        <begin position="413"/>
        <end position="501"/>
    </location>
</feature>
<dbReference type="PANTHER" id="PTHR45615:SF80">
    <property type="entry name" value="GRIP DOMAIN-CONTAINING PROTEIN"/>
    <property type="match status" value="1"/>
</dbReference>
<accession>A0A4V6DUR0</accession>
<dbReference type="EMBL" id="PTQR01000028">
    <property type="protein sequence ID" value="TKX25412.1"/>
    <property type="molecule type" value="Genomic_DNA"/>
</dbReference>
<gene>
    <name evidence="3" type="ORF">C1H76_2060</name>
</gene>
<organism evidence="3 4">
    <name type="scientific">Elsinoe australis</name>
    <dbReference type="NCBI Taxonomy" id="40998"/>
    <lineage>
        <taxon>Eukaryota</taxon>
        <taxon>Fungi</taxon>
        <taxon>Dikarya</taxon>
        <taxon>Ascomycota</taxon>
        <taxon>Pezizomycotina</taxon>
        <taxon>Dothideomycetes</taxon>
        <taxon>Dothideomycetidae</taxon>
        <taxon>Myriangiales</taxon>
        <taxon>Elsinoaceae</taxon>
        <taxon>Elsinoe</taxon>
    </lineage>
</organism>
<evidence type="ECO:0000313" key="3">
    <source>
        <dbReference type="EMBL" id="TKX25412.1"/>
    </source>
</evidence>
<evidence type="ECO:0000256" key="2">
    <source>
        <dbReference type="SAM" id="MobiDB-lite"/>
    </source>
</evidence>
<keyword evidence="1" id="KW-0175">Coiled coil</keyword>
<evidence type="ECO:0000256" key="1">
    <source>
        <dbReference type="SAM" id="Coils"/>
    </source>
</evidence>
<feature type="coiled-coil region" evidence="1">
    <location>
        <begin position="531"/>
        <end position="565"/>
    </location>
</feature>
<feature type="region of interest" description="Disordered" evidence="2">
    <location>
        <begin position="62"/>
        <end position="86"/>
    </location>
</feature>
<feature type="coiled-coil region" evidence="1">
    <location>
        <begin position="185"/>
        <end position="309"/>
    </location>
</feature>
<reference evidence="3 4" key="1">
    <citation type="submission" date="2018-02" db="EMBL/GenBank/DDBJ databases">
        <title>Draft genome sequences of Elsinoe sp., causing black scab on jojoba.</title>
        <authorList>
            <person name="Stodart B."/>
            <person name="Jeffress S."/>
            <person name="Ash G."/>
            <person name="Arun Chinnappa K."/>
        </authorList>
    </citation>
    <scope>NUCLEOTIDE SEQUENCE [LARGE SCALE GENOMIC DNA]</scope>
    <source>
        <strain evidence="3 4">Hillstone_2</strain>
    </source>
</reference>